<dbReference type="FunFam" id="1.10.510.10:FF:000571">
    <property type="entry name" value="Maternal embryonic leucine zipper kinase"/>
    <property type="match status" value="1"/>
</dbReference>
<feature type="domain" description="Protein kinase" evidence="8">
    <location>
        <begin position="20"/>
        <end position="268"/>
    </location>
</feature>
<dbReference type="PANTHER" id="PTHR24346:SF82">
    <property type="entry name" value="KP78A-RELATED"/>
    <property type="match status" value="1"/>
</dbReference>
<dbReference type="EMBL" id="HBEM01021649">
    <property type="protein sequence ID" value="CAD8455840.1"/>
    <property type="molecule type" value="Transcribed_RNA"/>
</dbReference>
<evidence type="ECO:0000256" key="4">
    <source>
        <dbReference type="ARBA" id="ARBA00022777"/>
    </source>
</evidence>
<evidence type="ECO:0000256" key="7">
    <source>
        <dbReference type="SAM" id="MobiDB-lite"/>
    </source>
</evidence>
<protein>
    <recommendedName>
        <fullName evidence="8">Protein kinase domain-containing protein</fullName>
    </recommendedName>
</protein>
<dbReference type="SUPFAM" id="SSF56112">
    <property type="entry name" value="Protein kinase-like (PK-like)"/>
    <property type="match status" value="1"/>
</dbReference>
<dbReference type="SMART" id="SM00220">
    <property type="entry name" value="S_TKc"/>
    <property type="match status" value="1"/>
</dbReference>
<feature type="binding site" evidence="6">
    <location>
        <position position="53"/>
    </location>
    <ligand>
        <name>ATP</name>
        <dbReference type="ChEBI" id="CHEBI:30616"/>
    </ligand>
</feature>
<evidence type="ECO:0000256" key="6">
    <source>
        <dbReference type="PROSITE-ProRule" id="PRU10141"/>
    </source>
</evidence>
<name>A0A6T6WZP2_9EUKA</name>
<keyword evidence="4" id="KW-0418">Kinase</keyword>
<dbReference type="PANTHER" id="PTHR24346">
    <property type="entry name" value="MAP/MICROTUBULE AFFINITY-REGULATING KINASE"/>
    <property type="match status" value="1"/>
</dbReference>
<dbReference type="CDD" id="cd14003">
    <property type="entry name" value="STKc_AMPK-like"/>
    <property type="match status" value="1"/>
</dbReference>
<keyword evidence="5 6" id="KW-0067">ATP-binding</keyword>
<feature type="compositionally biased region" description="Polar residues" evidence="7">
    <location>
        <begin position="278"/>
        <end position="287"/>
    </location>
</feature>
<feature type="region of interest" description="Disordered" evidence="7">
    <location>
        <begin position="433"/>
        <end position="501"/>
    </location>
</feature>
<dbReference type="GO" id="GO:0035556">
    <property type="term" value="P:intracellular signal transduction"/>
    <property type="evidence" value="ECO:0007669"/>
    <property type="project" value="TreeGrafter"/>
</dbReference>
<evidence type="ECO:0000256" key="3">
    <source>
        <dbReference type="ARBA" id="ARBA00022741"/>
    </source>
</evidence>
<dbReference type="InterPro" id="IPR008271">
    <property type="entry name" value="Ser/Thr_kinase_AS"/>
</dbReference>
<dbReference type="Gene3D" id="1.10.510.10">
    <property type="entry name" value="Transferase(Phosphotransferase) domain 1"/>
    <property type="match status" value="1"/>
</dbReference>
<evidence type="ECO:0000313" key="10">
    <source>
        <dbReference type="EMBL" id="CAD8455840.1"/>
    </source>
</evidence>
<keyword evidence="2" id="KW-0808">Transferase</keyword>
<proteinExistence type="predicted"/>
<organism evidence="10">
    <name type="scientific">Amorphochlora amoebiformis</name>
    <dbReference type="NCBI Taxonomy" id="1561963"/>
    <lineage>
        <taxon>Eukaryota</taxon>
        <taxon>Sar</taxon>
        <taxon>Rhizaria</taxon>
        <taxon>Cercozoa</taxon>
        <taxon>Chlorarachniophyceae</taxon>
        <taxon>Amorphochlora</taxon>
    </lineage>
</organism>
<dbReference type="PROSITE" id="PS00108">
    <property type="entry name" value="PROTEIN_KINASE_ST"/>
    <property type="match status" value="1"/>
</dbReference>
<evidence type="ECO:0000313" key="9">
    <source>
        <dbReference type="EMBL" id="CAD8455839.1"/>
    </source>
</evidence>
<dbReference type="PROSITE" id="PS50011">
    <property type="entry name" value="PROTEIN_KINASE_DOM"/>
    <property type="match status" value="1"/>
</dbReference>
<dbReference type="GO" id="GO:0004674">
    <property type="term" value="F:protein serine/threonine kinase activity"/>
    <property type="evidence" value="ECO:0007669"/>
    <property type="project" value="UniProtKB-KW"/>
</dbReference>
<feature type="region of interest" description="Disordered" evidence="7">
    <location>
        <begin position="278"/>
        <end position="379"/>
    </location>
</feature>
<dbReference type="EMBL" id="HBEM01021648">
    <property type="protein sequence ID" value="CAD8455839.1"/>
    <property type="molecule type" value="Transcribed_RNA"/>
</dbReference>
<evidence type="ECO:0000256" key="1">
    <source>
        <dbReference type="ARBA" id="ARBA00022527"/>
    </source>
</evidence>
<dbReference type="AlphaFoldDB" id="A0A6T6WZP2"/>
<keyword evidence="3 6" id="KW-0547">Nucleotide-binding</keyword>
<accession>A0A6T6WZP2</accession>
<sequence>MMNSPAASQRGSKPKMVGPYVLGRPLGFGTTSRVHLAIHSVTKSAAAVKIIRKRQQLDLRKLQREISILRLLKHRFITQLYDVFESKNHIYMVMELVDGGELFDHIIQQKRLRRGDALRVFRQVAEATHYFHSLGIVHRDIKPENILVHSSGDIKIADFGFATARRDGILKTSCGSPHYACPEVCSSSTYDGTKADSWSLGVLLFVLVTGDFPFNDQNYSALFHKIQTGKYVIPSYVDQDIADLITRLLTVDPDLRLSVDGILAHRCMLPYASKSTVDANSTSQQNGIEPLPFHMGDRKEYKRGSVRTSDAGTATSATTATTTHIADTPGTSQFSSNNNSKDSGWSTAGVVTSGGKRTESHSRTPSPSPSRIRQERGVGLVKDQRAMQELVYLGWADSVKEVELALDGKNPDISPTIRTAYCTLLAKFKAGAATTGNSTNHHRSPTDSPSSQGNRRCAAPAQLQKLPPPTLGDHNRREPSGRSWGAGNNGSSPRIMDVCSGGPTAAAAAAVTMDRGPSGGRLGERTRNPTMLRGGRVRGEHHSSDSKTPPAGCFVQ</sequence>
<evidence type="ECO:0000259" key="8">
    <source>
        <dbReference type="PROSITE" id="PS50011"/>
    </source>
</evidence>
<keyword evidence="1" id="KW-0723">Serine/threonine-protein kinase</keyword>
<dbReference type="InterPro" id="IPR017441">
    <property type="entry name" value="Protein_kinase_ATP_BS"/>
</dbReference>
<dbReference type="PROSITE" id="PS00107">
    <property type="entry name" value="PROTEIN_KINASE_ATP"/>
    <property type="match status" value="1"/>
</dbReference>
<dbReference type="GO" id="GO:0005524">
    <property type="term" value="F:ATP binding"/>
    <property type="evidence" value="ECO:0007669"/>
    <property type="project" value="UniProtKB-UniRule"/>
</dbReference>
<feature type="region of interest" description="Disordered" evidence="7">
    <location>
        <begin position="513"/>
        <end position="556"/>
    </location>
</feature>
<reference evidence="10" key="1">
    <citation type="submission" date="2021-01" db="EMBL/GenBank/DDBJ databases">
        <authorList>
            <person name="Corre E."/>
            <person name="Pelletier E."/>
            <person name="Niang G."/>
            <person name="Scheremetjew M."/>
            <person name="Finn R."/>
            <person name="Kale V."/>
            <person name="Holt S."/>
            <person name="Cochrane G."/>
            <person name="Meng A."/>
            <person name="Brown T."/>
            <person name="Cohen L."/>
        </authorList>
    </citation>
    <scope>NUCLEOTIDE SEQUENCE</scope>
    <source>
        <strain evidence="10">CCMP2058</strain>
    </source>
</reference>
<feature type="compositionally biased region" description="Low complexity" evidence="7">
    <location>
        <begin position="308"/>
        <end position="331"/>
    </location>
</feature>
<gene>
    <name evidence="9" type="ORF">LAMO00422_LOCUS14784</name>
    <name evidence="10" type="ORF">LAMO00422_LOCUS14785</name>
</gene>
<evidence type="ECO:0000256" key="5">
    <source>
        <dbReference type="ARBA" id="ARBA00022840"/>
    </source>
</evidence>
<dbReference type="GO" id="GO:0005737">
    <property type="term" value="C:cytoplasm"/>
    <property type="evidence" value="ECO:0007669"/>
    <property type="project" value="TreeGrafter"/>
</dbReference>
<feature type="compositionally biased region" description="Polar residues" evidence="7">
    <location>
        <begin position="332"/>
        <end position="350"/>
    </location>
</feature>
<dbReference type="InterPro" id="IPR011009">
    <property type="entry name" value="Kinase-like_dom_sf"/>
</dbReference>
<dbReference type="Pfam" id="PF00069">
    <property type="entry name" value="Pkinase"/>
    <property type="match status" value="1"/>
</dbReference>
<dbReference type="InterPro" id="IPR000719">
    <property type="entry name" value="Prot_kinase_dom"/>
</dbReference>
<evidence type="ECO:0000256" key="2">
    <source>
        <dbReference type="ARBA" id="ARBA00022679"/>
    </source>
</evidence>